<accession>A0A6J4QNQ8</accession>
<dbReference type="EMBL" id="CADCVB010000183">
    <property type="protein sequence ID" value="CAA9445086.1"/>
    <property type="molecule type" value="Genomic_DNA"/>
</dbReference>
<protein>
    <submittedName>
        <fullName evidence="1">Uncharacterized protein</fullName>
    </submittedName>
</protein>
<sequence length="191" mass="20113">MTGAAVRIVEPSIPSAPAPAATRCSVYGRESAIQPGEVERAEVEVIDYVFPSGFGIVALWASLCAEVCAGFGLTPLAEASEIGVKLFHEQGRGTGKPQKSEGLCGIVVYPQAETLPPVRRQVTLELGPSGLPGAGNLLEPELLLALVEPAAHEARHHLRLRVAAQPTVLAPRLLRELGDRNPGIPVPRRAG</sequence>
<evidence type="ECO:0000313" key="1">
    <source>
        <dbReference type="EMBL" id="CAA9445086.1"/>
    </source>
</evidence>
<reference evidence="1" key="1">
    <citation type="submission" date="2020-02" db="EMBL/GenBank/DDBJ databases">
        <authorList>
            <person name="Meier V. D."/>
        </authorList>
    </citation>
    <scope>NUCLEOTIDE SEQUENCE</scope>
    <source>
        <strain evidence="1">AVDCRST_MAG78</strain>
    </source>
</reference>
<organism evidence="1">
    <name type="scientific">uncultured Rubrobacteraceae bacterium</name>
    <dbReference type="NCBI Taxonomy" id="349277"/>
    <lineage>
        <taxon>Bacteria</taxon>
        <taxon>Bacillati</taxon>
        <taxon>Actinomycetota</taxon>
        <taxon>Rubrobacteria</taxon>
        <taxon>Rubrobacterales</taxon>
        <taxon>Rubrobacteraceae</taxon>
        <taxon>environmental samples</taxon>
    </lineage>
</organism>
<dbReference type="AlphaFoldDB" id="A0A6J4QNQ8"/>
<name>A0A6J4QNQ8_9ACTN</name>
<gene>
    <name evidence="1" type="ORF">AVDCRST_MAG78-2799</name>
</gene>
<proteinExistence type="predicted"/>